<dbReference type="EMBL" id="ML145329">
    <property type="protein sequence ID" value="TBU51401.1"/>
    <property type="molecule type" value="Genomic_DNA"/>
</dbReference>
<accession>A0A4Q9PEK1</accession>
<evidence type="ECO:0000313" key="1">
    <source>
        <dbReference type="EMBL" id="TBU51401.1"/>
    </source>
</evidence>
<evidence type="ECO:0000313" key="2">
    <source>
        <dbReference type="Proteomes" id="UP000292082"/>
    </source>
</evidence>
<dbReference type="Proteomes" id="UP000292082">
    <property type="component" value="Unassembled WGS sequence"/>
</dbReference>
<name>A0A4Q9PEK1_9APHY</name>
<reference evidence="1 2" key="1">
    <citation type="submission" date="2019-01" db="EMBL/GenBank/DDBJ databases">
        <title>Draft genome sequences of three monokaryotic isolates of the white-rot basidiomycete fungus Dichomitus squalens.</title>
        <authorList>
            <consortium name="DOE Joint Genome Institute"/>
            <person name="Lopez S.C."/>
            <person name="Andreopoulos B."/>
            <person name="Pangilinan J."/>
            <person name="Lipzen A."/>
            <person name="Riley R."/>
            <person name="Ahrendt S."/>
            <person name="Ng V."/>
            <person name="Barry K."/>
            <person name="Daum C."/>
            <person name="Grigoriev I.V."/>
            <person name="Hilden K.S."/>
            <person name="Makela M.R."/>
            <person name="de Vries R.P."/>
        </authorList>
    </citation>
    <scope>NUCLEOTIDE SEQUENCE [LARGE SCALE GENOMIC DNA]</scope>
    <source>
        <strain evidence="1 2">CBS 464.89</strain>
    </source>
</reference>
<sequence length="185" mass="20909">MFSEHPLHLFLPSQSIYAVGRVWMSTIAHDRETMALASGLVTSLSTSVRRYANSHRPENRPWTHRGDALHNHPSVTEHHLGCCRSHCSRAAVTAHNTSGLWTVRTRTVRYPEHLALDHVDDGWEAQSLLGRGRKTCGEGDGQWTGFGCVVLSSLVVRGVNHRAFRNHLRARYSGLRNEYFCCPQR</sequence>
<keyword evidence="2" id="KW-1185">Reference proteome</keyword>
<proteinExistence type="predicted"/>
<dbReference type="AlphaFoldDB" id="A0A4Q9PEK1"/>
<gene>
    <name evidence="1" type="ORF">BD310DRAFT_353717</name>
</gene>
<organism evidence="1 2">
    <name type="scientific">Dichomitus squalens</name>
    <dbReference type="NCBI Taxonomy" id="114155"/>
    <lineage>
        <taxon>Eukaryota</taxon>
        <taxon>Fungi</taxon>
        <taxon>Dikarya</taxon>
        <taxon>Basidiomycota</taxon>
        <taxon>Agaricomycotina</taxon>
        <taxon>Agaricomycetes</taxon>
        <taxon>Polyporales</taxon>
        <taxon>Polyporaceae</taxon>
        <taxon>Dichomitus</taxon>
    </lineage>
</organism>
<protein>
    <submittedName>
        <fullName evidence="1">Uncharacterized protein</fullName>
    </submittedName>
</protein>